<accession>A0A125QR09</accession>
<reference evidence="7 8" key="1">
    <citation type="submission" date="2015-11" db="EMBL/GenBank/DDBJ databases">
        <title>Genome Sequence of Bacillus simplex strain VanAntwerpen2.</title>
        <authorList>
            <person name="Couger M.B."/>
        </authorList>
    </citation>
    <scope>NUCLEOTIDE SEQUENCE [LARGE SCALE GENOMIC DNA]</scope>
    <source>
        <strain evidence="7 8">VanAntwerpen02</strain>
    </source>
</reference>
<dbReference type="Proteomes" id="UP000064189">
    <property type="component" value="Unassembled WGS sequence"/>
</dbReference>
<comment type="subunit">
    <text evidence="2">Homodimer.</text>
</comment>
<keyword evidence="8" id="KW-1185">Reference proteome</keyword>
<dbReference type="AlphaFoldDB" id="A0A125QR09"/>
<name>A0A125QR09_9BACI</name>
<organism evidence="7 8">
    <name type="scientific">Peribacillus simplex</name>
    <dbReference type="NCBI Taxonomy" id="1478"/>
    <lineage>
        <taxon>Bacteria</taxon>
        <taxon>Bacillati</taxon>
        <taxon>Bacillota</taxon>
        <taxon>Bacilli</taxon>
        <taxon>Bacillales</taxon>
        <taxon>Bacillaceae</taxon>
        <taxon>Peribacillus</taxon>
    </lineage>
</organism>
<proteinExistence type="predicted"/>
<feature type="domain" description="FAD/NAD(P)-binding" evidence="5">
    <location>
        <begin position="5"/>
        <end position="297"/>
    </location>
</feature>
<evidence type="ECO:0000256" key="1">
    <source>
        <dbReference type="ARBA" id="ARBA00001974"/>
    </source>
</evidence>
<comment type="caution">
    <text evidence="7">The sequence shown here is derived from an EMBL/GenBank/DDBJ whole genome shotgun (WGS) entry which is preliminary data.</text>
</comment>
<dbReference type="SUPFAM" id="SSF51905">
    <property type="entry name" value="FAD/NAD(P)-binding domain"/>
    <property type="match status" value="1"/>
</dbReference>
<dbReference type="PANTHER" id="PTHR48105">
    <property type="entry name" value="THIOREDOXIN REDUCTASE 1-RELATED-RELATED"/>
    <property type="match status" value="1"/>
</dbReference>
<comment type="cofactor">
    <cofactor evidence="1">
        <name>FAD</name>
        <dbReference type="ChEBI" id="CHEBI:57692"/>
    </cofactor>
</comment>
<gene>
    <name evidence="7" type="ORF">AS888_02345</name>
</gene>
<dbReference type="CDD" id="cd02974">
    <property type="entry name" value="AhpF_NTD_N"/>
    <property type="match status" value="1"/>
</dbReference>
<dbReference type="Pfam" id="PF13192">
    <property type="entry name" value="Thioredoxin_3"/>
    <property type="match status" value="1"/>
</dbReference>
<evidence type="ECO:0000313" key="7">
    <source>
        <dbReference type="EMBL" id="KWW11390.1"/>
    </source>
</evidence>
<evidence type="ECO:0000256" key="2">
    <source>
        <dbReference type="ARBA" id="ARBA00011738"/>
    </source>
</evidence>
<dbReference type="EMBL" id="LNNH01000055">
    <property type="protein sequence ID" value="KWW11390.1"/>
    <property type="molecule type" value="Genomic_DNA"/>
</dbReference>
<dbReference type="InterPro" id="IPR023753">
    <property type="entry name" value="FAD/NAD-binding_dom"/>
</dbReference>
<sequence length="548" mass="59083">MKNIYDLLIIGGGPAGLSAGVYAGRAKLKTIILEKGTGGGQAATTSEIANYPGIRHISGPRLVEEMKLQNEDFGVEFAKADVTGVDFSGEVKVVKTLGGDYHARAIIIATGASPRTLGFPGEEEFTGRGVAYCSTCDGEFFDGLEVFVIGAGYAAAEEAIFLTRFATKVTIIARESSFTCAPSIVDKVMANDKIEVKFNTEILGVYGDGMIQSARFINNKTKVEFEYMAKEEDNTFGVFVFIGYEPKTEIFRGHIEMDHAGYILTDDDMKTTVNGVYAAGDLRPKSLRQIITAVSDGAIAATDAGKYIAEEKDRLGIKDEPEVEKPAKKEQAAVPAGKSALLSDALRGQLKGIFGKMESDVTLVSIVDESLPKSVELRDFLLDVAELGDKLHLELFSKGENKEIEEKINADKFPVVSLLNASGEYSGVKYHGVPGGHELNSFILAIYNLAGPGQALDSTVLNSIKGISKKANIKVMVSLACHYCPDVVVGAQRIAIENPNVEAEMVDISNFQEIKKKYKVMSVPAMIINDEEVVFGAKKIDEIAALLV</sequence>
<evidence type="ECO:0000313" key="8">
    <source>
        <dbReference type="Proteomes" id="UP000064189"/>
    </source>
</evidence>
<evidence type="ECO:0000259" key="5">
    <source>
        <dbReference type="Pfam" id="PF07992"/>
    </source>
</evidence>
<dbReference type="Gene3D" id="3.50.50.60">
    <property type="entry name" value="FAD/NAD(P)-binding domain"/>
    <property type="match status" value="2"/>
</dbReference>
<evidence type="ECO:0000256" key="4">
    <source>
        <dbReference type="ARBA" id="ARBA00023002"/>
    </source>
</evidence>
<dbReference type="SUPFAM" id="SSF52833">
    <property type="entry name" value="Thioredoxin-like"/>
    <property type="match status" value="2"/>
</dbReference>
<dbReference type="RefSeq" id="WP_061144330.1">
    <property type="nucleotide sequence ID" value="NZ_LNNH01000055.1"/>
</dbReference>
<keyword evidence="4" id="KW-0560">Oxidoreductase</keyword>
<dbReference type="PRINTS" id="PR00368">
    <property type="entry name" value="FADPNR"/>
</dbReference>
<keyword evidence="3" id="KW-0285">Flavoprotein</keyword>
<dbReference type="Gene3D" id="3.40.30.80">
    <property type="match status" value="1"/>
</dbReference>
<dbReference type="GO" id="GO:0016491">
    <property type="term" value="F:oxidoreductase activity"/>
    <property type="evidence" value="ECO:0007669"/>
    <property type="project" value="UniProtKB-KW"/>
</dbReference>
<dbReference type="NCBIfam" id="TIGR03143">
    <property type="entry name" value="AhpF_homolog"/>
    <property type="match status" value="1"/>
</dbReference>
<dbReference type="InterPro" id="IPR017561">
    <property type="entry name" value="AhpF_homologue_put"/>
</dbReference>
<dbReference type="InterPro" id="IPR050097">
    <property type="entry name" value="Ferredoxin-NADP_redctase_2"/>
</dbReference>
<dbReference type="InterPro" id="IPR044142">
    <property type="entry name" value="AhpF_NTD_N"/>
</dbReference>
<dbReference type="InterPro" id="IPR012336">
    <property type="entry name" value="Thioredoxin-like_fold"/>
</dbReference>
<protein>
    <submittedName>
        <fullName evidence="7">Thioredoxin reductase</fullName>
    </submittedName>
</protein>
<dbReference type="PRINTS" id="PR00469">
    <property type="entry name" value="PNDRDTASEII"/>
</dbReference>
<evidence type="ECO:0000256" key="3">
    <source>
        <dbReference type="ARBA" id="ARBA00022630"/>
    </source>
</evidence>
<evidence type="ECO:0000259" key="6">
    <source>
        <dbReference type="Pfam" id="PF13192"/>
    </source>
</evidence>
<dbReference type="Pfam" id="PF07992">
    <property type="entry name" value="Pyr_redox_2"/>
    <property type="match status" value="1"/>
</dbReference>
<dbReference type="InterPro" id="IPR036188">
    <property type="entry name" value="FAD/NAD-bd_sf"/>
</dbReference>
<dbReference type="InterPro" id="IPR036249">
    <property type="entry name" value="Thioredoxin-like_sf"/>
</dbReference>
<feature type="domain" description="Thioredoxin-like fold" evidence="6">
    <location>
        <begin position="472"/>
        <end position="547"/>
    </location>
</feature>